<dbReference type="EMBL" id="CP114058">
    <property type="protein sequence ID" value="WAT01034.1"/>
    <property type="molecule type" value="Genomic_DNA"/>
</dbReference>
<dbReference type="RefSeq" id="WP_045049096.1">
    <property type="nucleotide sequence ID" value="NZ_CP114058.1"/>
</dbReference>
<protein>
    <submittedName>
        <fullName evidence="1">Phage tail protein</fullName>
    </submittedName>
</protein>
<dbReference type="Pfam" id="PF06891">
    <property type="entry name" value="P2_Phage_GpR"/>
    <property type="match status" value="1"/>
</dbReference>
<keyword evidence="2" id="KW-1185">Reference proteome</keyword>
<accession>A0ABY7HNU7</accession>
<name>A0ABY7HNU7_9GAMM</name>
<dbReference type="Proteomes" id="UP001164712">
    <property type="component" value="Chromosome"/>
</dbReference>
<organism evidence="1 2">
    <name type="scientific">Rouxiella chamberiensis</name>
    <dbReference type="NCBI Taxonomy" id="1513468"/>
    <lineage>
        <taxon>Bacteria</taxon>
        <taxon>Pseudomonadati</taxon>
        <taxon>Pseudomonadota</taxon>
        <taxon>Gammaproteobacteria</taxon>
        <taxon>Enterobacterales</taxon>
        <taxon>Yersiniaceae</taxon>
        <taxon>Rouxiella</taxon>
    </lineage>
</organism>
<gene>
    <name evidence="1" type="ORF">O1V66_20105</name>
</gene>
<proteinExistence type="predicted"/>
<evidence type="ECO:0000313" key="2">
    <source>
        <dbReference type="Proteomes" id="UP001164712"/>
    </source>
</evidence>
<dbReference type="InterPro" id="IPR009678">
    <property type="entry name" value="Phage_tail_completion_R"/>
</dbReference>
<reference evidence="1" key="1">
    <citation type="submission" date="2022-12" db="EMBL/GenBank/DDBJ databases">
        <title>Complete genome sequence of an Australian strain of Rouxiella badensis DAR84756 and resolution of the R. badensis DSM100043 and R. chamberiensis DSM28324 genomes.</title>
        <authorList>
            <person name="Paul S."/>
            <person name="Anderson P.J."/>
            <person name="Maynard G."/>
            <person name="Dyall-Smith M."/>
            <person name="Kudinha T."/>
        </authorList>
    </citation>
    <scope>NUCLEOTIDE SEQUENCE</scope>
    <source>
        <strain evidence="1">DSM 28324</strain>
    </source>
</reference>
<evidence type="ECO:0000313" key="1">
    <source>
        <dbReference type="EMBL" id="WAT01034.1"/>
    </source>
</evidence>
<sequence length="155" mass="17821">MLKPKQLREALTQASPYLQRNPDSFNMFIDRGRVVSTLAPSLSFEYQYQVNIVITDYSADVDLLVVPILAWLRVNQPDIMATTEKRQTGYTFKVDVISDSTVDISIDLQLTERVIVKDIDGALHVEHVPEPQEPENIPRPRQLYVHGELVSEWRE</sequence>